<dbReference type="InterPro" id="IPR008628">
    <property type="entry name" value="GPP34-like"/>
</dbReference>
<keyword evidence="4" id="KW-0472">Membrane</keyword>
<evidence type="ECO:0000256" key="3">
    <source>
        <dbReference type="ARBA" id="ARBA00023121"/>
    </source>
</evidence>
<protein>
    <submittedName>
        <fullName evidence="5">Golgi phosphoprotein 3 GPP34</fullName>
    </submittedName>
</protein>
<keyword evidence="6" id="KW-1185">Reference proteome</keyword>
<evidence type="ECO:0000313" key="6">
    <source>
        <dbReference type="Proteomes" id="UP000237752"/>
    </source>
</evidence>
<dbReference type="GO" id="GO:0005737">
    <property type="term" value="C:cytoplasm"/>
    <property type="evidence" value="ECO:0007669"/>
    <property type="project" value="UniProtKB-ARBA"/>
</dbReference>
<evidence type="ECO:0000256" key="1">
    <source>
        <dbReference type="ARBA" id="ARBA00004255"/>
    </source>
</evidence>
<evidence type="ECO:0000313" key="5">
    <source>
        <dbReference type="EMBL" id="PRZ44113.1"/>
    </source>
</evidence>
<evidence type="ECO:0000256" key="4">
    <source>
        <dbReference type="ARBA" id="ARBA00023136"/>
    </source>
</evidence>
<dbReference type="AlphaFoldDB" id="A0A2T1A675"/>
<dbReference type="InterPro" id="IPR038261">
    <property type="entry name" value="GPP34-like_sf"/>
</dbReference>
<keyword evidence="3" id="KW-0446">Lipid-binding</keyword>
<comment type="subcellular location">
    <subcellularLocation>
        <location evidence="1">Golgi apparatus membrane</location>
        <topology evidence="1">Peripheral membrane protein</topology>
        <orientation evidence="1">Cytoplasmic side</orientation>
    </subcellularLocation>
</comment>
<keyword evidence="2" id="KW-0333">Golgi apparatus</keyword>
<reference evidence="5 6" key="1">
    <citation type="submission" date="2018-03" db="EMBL/GenBank/DDBJ databases">
        <title>Genomic Encyclopedia of Archaeal and Bacterial Type Strains, Phase II (KMG-II): from individual species to whole genera.</title>
        <authorList>
            <person name="Goeker M."/>
        </authorList>
    </citation>
    <scope>NUCLEOTIDE SEQUENCE [LARGE SCALE GENOMIC DNA]</scope>
    <source>
        <strain evidence="5 6">DSM 100065</strain>
    </source>
</reference>
<dbReference type="Gene3D" id="1.10.3630.10">
    <property type="entry name" value="yeast vps74-n-term truncation variant domain like"/>
    <property type="match status" value="1"/>
</dbReference>
<evidence type="ECO:0000256" key="2">
    <source>
        <dbReference type="ARBA" id="ARBA00023034"/>
    </source>
</evidence>
<proteinExistence type="predicted"/>
<comment type="caution">
    <text evidence="5">The sequence shown here is derived from an EMBL/GenBank/DDBJ whole genome shotgun (WGS) entry which is preliminary data.</text>
</comment>
<name>A0A2T1A675_9ACTN</name>
<dbReference type="RefSeq" id="WP_170110904.1">
    <property type="nucleotide sequence ID" value="NZ_PVUE01000001.1"/>
</dbReference>
<dbReference type="GO" id="GO:0070273">
    <property type="term" value="F:phosphatidylinositol-4-phosphate binding"/>
    <property type="evidence" value="ECO:0007669"/>
    <property type="project" value="InterPro"/>
</dbReference>
<gene>
    <name evidence="5" type="ORF">CLV47_101238</name>
</gene>
<dbReference type="Proteomes" id="UP000237752">
    <property type="component" value="Unassembled WGS sequence"/>
</dbReference>
<organism evidence="5 6">
    <name type="scientific">Antricoccus suffuscus</name>
    <dbReference type="NCBI Taxonomy" id="1629062"/>
    <lineage>
        <taxon>Bacteria</taxon>
        <taxon>Bacillati</taxon>
        <taxon>Actinomycetota</taxon>
        <taxon>Actinomycetes</taxon>
        <taxon>Geodermatophilales</taxon>
        <taxon>Antricoccaceae</taxon>
        <taxon>Antricoccus</taxon>
    </lineage>
</organism>
<accession>A0A2T1A675</accession>
<dbReference type="EMBL" id="PVUE01000001">
    <property type="protein sequence ID" value="PRZ44113.1"/>
    <property type="molecule type" value="Genomic_DNA"/>
</dbReference>
<sequence>MLIVEDLFLLLTDDESGKTYAAGGTTDYALAGSLLLELLLERRVRATIEPKHQGGLLEVVDTTPTGDAIFDHGLSIVAKHDGERLPNVIPPLHIGLRDHLRESLVAKGILCVKESKILGIIPHHAWPAQDTVHEHDIVEKVTNALLSVTEPTERIGALIAALSALGAETMVLEPEAHGVPRKDVRRRASAIADNADWAPADLREGVQLVIGAINTTIMSYTTVPVVPF</sequence>
<dbReference type="GO" id="GO:0012505">
    <property type="term" value="C:endomembrane system"/>
    <property type="evidence" value="ECO:0007669"/>
    <property type="project" value="UniProtKB-ARBA"/>
</dbReference>
<dbReference type="Pfam" id="PF05719">
    <property type="entry name" value="GPP34"/>
    <property type="match status" value="1"/>
</dbReference>